<protein>
    <submittedName>
        <fullName evidence="4">Calcineurin-like phosphoesterase</fullName>
    </submittedName>
    <submittedName>
        <fullName evidence="2">Metallophosphoesterase</fullName>
    </submittedName>
</protein>
<dbReference type="InterPro" id="IPR004843">
    <property type="entry name" value="Calcineurin-like_PHP"/>
</dbReference>
<feature type="domain" description="Calcineurin-like phosphoesterase" evidence="1">
    <location>
        <begin position="4"/>
        <end position="223"/>
    </location>
</feature>
<evidence type="ECO:0000313" key="3">
    <source>
        <dbReference type="EMBL" id="MDT2368702.1"/>
    </source>
</evidence>
<dbReference type="Proteomes" id="UP000070452">
    <property type="component" value="Unassembled WGS sequence"/>
</dbReference>
<dbReference type="EMBL" id="LRHK01000001">
    <property type="protein sequence ID" value="KWX17516.1"/>
    <property type="molecule type" value="Genomic_DNA"/>
</dbReference>
<dbReference type="GO" id="GO:0016787">
    <property type="term" value="F:hydrolase activity"/>
    <property type="evidence" value="ECO:0007669"/>
    <property type="project" value="InterPro"/>
</dbReference>
<dbReference type="PANTHER" id="PTHR36492:SF2">
    <property type="entry name" value="[ACYL-CARRIER-PROTEIN] PHOSPHODIESTERASE PPTH"/>
    <property type="match status" value="1"/>
</dbReference>
<gene>
    <name evidence="2" type="ORF">AWT83_02945</name>
    <name evidence="4" type="ORF">EB12_01489</name>
    <name evidence="3" type="ORF">P6Z85_00660</name>
</gene>
<dbReference type="InterPro" id="IPR052963">
    <property type="entry name" value="Pantetheine_PDE"/>
</dbReference>
<accession>A0A132P5C5</accession>
<organism evidence="2 5">
    <name type="scientific">Enterococcus faecium</name>
    <name type="common">Streptococcus faecium</name>
    <dbReference type="NCBI Taxonomy" id="1352"/>
    <lineage>
        <taxon>Bacteria</taxon>
        <taxon>Bacillati</taxon>
        <taxon>Bacillota</taxon>
        <taxon>Bacilli</taxon>
        <taxon>Lactobacillales</taxon>
        <taxon>Enterococcaceae</taxon>
        <taxon>Enterococcus</taxon>
    </lineage>
</organism>
<dbReference type="PANTHER" id="PTHR36492">
    <property type="match status" value="1"/>
</dbReference>
<reference evidence="4 6" key="1">
    <citation type="submission" date="2015-06" db="EMBL/GenBank/DDBJ databases">
        <title>The Genome Sequence of Enterococcus faecium 131EA1.</title>
        <authorList>
            <consortium name="The Broad Institute Genomics Platform"/>
            <consortium name="The Broad Institute Genome Sequencing Center for Infectious Disease"/>
            <person name="Earl A.M."/>
            <person name="Van Tyne D."/>
            <person name="Lebreton F."/>
            <person name="Saavedra J.T."/>
            <person name="Gilmore M.S."/>
            <person name="Manson Mcguire A."/>
            <person name="Clock S."/>
            <person name="Crupain M."/>
            <person name="Rangan U."/>
            <person name="Young S."/>
            <person name="Abouelleil A."/>
            <person name="Cao P."/>
            <person name="Chapman S.B."/>
            <person name="Griggs A."/>
            <person name="Priest M."/>
            <person name="Shea T."/>
            <person name="Wortman J."/>
            <person name="Nusbaum C."/>
            <person name="Birren B."/>
        </authorList>
    </citation>
    <scope>NUCLEOTIDE SEQUENCE [LARGE SCALE GENOMIC DNA]</scope>
    <source>
        <strain evidence="4 6">131EA1</strain>
    </source>
</reference>
<evidence type="ECO:0000259" key="1">
    <source>
        <dbReference type="Pfam" id="PF00149"/>
    </source>
</evidence>
<evidence type="ECO:0000313" key="2">
    <source>
        <dbReference type="EMBL" id="KWX17516.1"/>
    </source>
</evidence>
<sequence>MGNLAIISDLHVDINKFGEPELMQLWQVLQKHKITRLHLAGDTANKVDRCLAVVEFFANKGLSTTFHFGNHELADVPNEQMMDHFPDPHFLNERYIALNEQTVLLGMNGWYDYQFSELKDYEAIVRMKRLYWYDRFIQRGKTDLEVNAEMLAAAKNLLDQLEAKKLEVILSTHFVPKRAFIMYQSAPYERWNKLNAFLGSESFGELLDRYSNIKQVVFGHTHRRFEDKSIGHTIYSCRPFGYYYEWQLTRDFVLKEQLLDSYDPMKLRVLLRAHHPAFQAYQTQHLQEEFEQAMTIVPY</sequence>
<dbReference type="SUPFAM" id="SSF56300">
    <property type="entry name" value="Metallo-dependent phosphatases"/>
    <property type="match status" value="1"/>
</dbReference>
<dbReference type="Pfam" id="PF00149">
    <property type="entry name" value="Metallophos"/>
    <property type="match status" value="1"/>
</dbReference>
<evidence type="ECO:0000313" key="6">
    <source>
        <dbReference type="Proteomes" id="UP000253144"/>
    </source>
</evidence>
<dbReference type="RefSeq" id="WP_002297454.1">
    <property type="nucleotide sequence ID" value="NZ_CANCXJ010000160.1"/>
</dbReference>
<dbReference type="EMBL" id="JARPTX010000001">
    <property type="protein sequence ID" value="MDT2368702.1"/>
    <property type="molecule type" value="Genomic_DNA"/>
</dbReference>
<dbReference type="Proteomes" id="UP000253144">
    <property type="component" value="Unassembled WGS sequence"/>
</dbReference>
<reference evidence="2 5" key="2">
    <citation type="submission" date="2016-01" db="EMBL/GenBank/DDBJ databases">
        <title>Molecular Mechanisms for transfer of large genomic segments between Enterococcus faecium strains.</title>
        <authorList>
            <person name="Garcia-Solache M.A."/>
            <person name="Lebreton F."/>
            <person name="Mclaughlin R.E."/>
            <person name="Whiteaker J.D."/>
            <person name="Gilmore M.S."/>
            <person name="Rice L.B."/>
        </authorList>
    </citation>
    <scope>NUCLEOTIDE SEQUENCE [LARGE SCALE GENOMIC DNA]</scope>
    <source>
        <strain evidence="2 5">D344RRF x C68</strain>
    </source>
</reference>
<dbReference type="NCBIfam" id="TIGR03729">
    <property type="entry name" value="acc_ester"/>
    <property type="match status" value="1"/>
</dbReference>
<evidence type="ECO:0000313" key="5">
    <source>
        <dbReference type="Proteomes" id="UP000070452"/>
    </source>
</evidence>
<name>A0A132P5C5_ENTFC</name>
<evidence type="ECO:0000313" key="4">
    <source>
        <dbReference type="EMBL" id="RBS31304.1"/>
    </source>
</evidence>
<reference evidence="3" key="3">
    <citation type="submission" date="2023-03" db="EMBL/GenBank/DDBJ databases">
        <authorList>
            <person name="Shen W."/>
            <person name="Cai J."/>
        </authorList>
    </citation>
    <scope>NUCLEOTIDE SEQUENCE</scope>
    <source>
        <strain evidence="3">B1010-2</strain>
    </source>
</reference>
<dbReference type="AlphaFoldDB" id="A0A132P5C5"/>
<dbReference type="Gene3D" id="3.60.21.10">
    <property type="match status" value="1"/>
</dbReference>
<dbReference type="InterPro" id="IPR029052">
    <property type="entry name" value="Metallo-depent_PP-like"/>
</dbReference>
<dbReference type="InterPro" id="IPR022302">
    <property type="entry name" value="Phosphoesterase_putative"/>
</dbReference>
<comment type="caution">
    <text evidence="2">The sequence shown here is derived from an EMBL/GenBank/DDBJ whole genome shotgun (WGS) entry which is preliminary data.</text>
</comment>
<dbReference type="EMBL" id="LEQJ01000009">
    <property type="protein sequence ID" value="RBS31304.1"/>
    <property type="molecule type" value="Genomic_DNA"/>
</dbReference>
<dbReference type="Proteomes" id="UP001260956">
    <property type="component" value="Unassembled WGS sequence"/>
</dbReference>
<proteinExistence type="predicted"/>